<protein>
    <recommendedName>
        <fullName evidence="7">rRNA adenine N(6)-methyltransferase</fullName>
        <ecNumber evidence="7">2.1.1.-</ecNumber>
    </recommendedName>
</protein>
<evidence type="ECO:0000256" key="7">
    <source>
        <dbReference type="RuleBase" id="RU362106"/>
    </source>
</evidence>
<keyword evidence="5" id="KW-0694">RNA-binding</keyword>
<comment type="similarity">
    <text evidence="7">Belongs to the class I-like SAM-binding methyltransferase superfamily. rRNA adenine N(6)-methyltransferase family.</text>
</comment>
<feature type="region of interest" description="Disordered" evidence="8">
    <location>
        <begin position="397"/>
        <end position="424"/>
    </location>
</feature>
<evidence type="ECO:0000256" key="4">
    <source>
        <dbReference type="ARBA" id="ARBA00022691"/>
    </source>
</evidence>
<comment type="subcellular location">
    <subcellularLocation>
        <location evidence="1">Mitochondrion</location>
    </subcellularLocation>
</comment>
<dbReference type="SUPFAM" id="SSF53335">
    <property type="entry name" value="S-adenosyl-L-methionine-dependent methyltransferases"/>
    <property type="match status" value="1"/>
</dbReference>
<organism evidence="9 10">
    <name type="scientific">Rhizoctonia solani</name>
    <dbReference type="NCBI Taxonomy" id="456999"/>
    <lineage>
        <taxon>Eukaryota</taxon>
        <taxon>Fungi</taxon>
        <taxon>Dikarya</taxon>
        <taxon>Basidiomycota</taxon>
        <taxon>Agaricomycotina</taxon>
        <taxon>Agaricomycetes</taxon>
        <taxon>Cantharellales</taxon>
        <taxon>Ceratobasidiaceae</taxon>
        <taxon>Rhizoctonia</taxon>
    </lineage>
</organism>
<sequence length="542" mass="60089">MLVARRPPTSRNVSSLRRIHAYTDTSYLKSKNHTLSCSPQHSPHKRLEYFRLDTSRSFHTSSPCLGIPSVSANGPIQSPQYLAAVELINSRLATKYPNGRAVYSPEKKPLACPSLPVPEAIGTRFNLSSTKGRCSLIDPEAARAFVRGALGLREDQSQGSEKEGRVIIEAFPGPGGVTRALLELPRSEVKRVIVLEEELKFLPALKELEYYDDRVHVLSQSGFIWETYDTVKDLGLLDDIAVEDWKAGPHSSLSFIGHLPLGPVGEQLIAQLFRAIPERSWLFKYGRMRMSWILARRMLERISSPPQRAARCKLTIVSEAIANIAPAVPHEVLEGYDQHFWPQSESAVGGKKKTPLSRRIGQPFVAINVDPQAEGSILSRDEARQLNVQQAVTSATDRAQGLVSDTTSSDPLTESSASKVQVTQAGTAQPGLRVTLDKWDYVLRQLFILKSTPLEKAIQYVITPVDPASFVHLQSRNLGPGAAILLSKLTGPEVPESQKVNTKQPINAMSLRDFARVVEEFHKWPFAPDILFIADQGEEERN</sequence>
<dbReference type="PANTHER" id="PTHR11727">
    <property type="entry name" value="DIMETHYLADENOSINE TRANSFERASE"/>
    <property type="match status" value="1"/>
</dbReference>
<name>A0A8H7LS83_9AGAM</name>
<comment type="function">
    <text evidence="6">Mitochondrial transcription factor that confers selective promoter recognition on the core subunit of the yeast mitochondrial RNA polymerase. Interacts with DNA in a non-specific manner.</text>
</comment>
<keyword evidence="7" id="KW-0698">rRNA processing</keyword>
<accession>A0A8H7LS83</accession>
<dbReference type="InterPro" id="IPR029063">
    <property type="entry name" value="SAM-dependent_MTases_sf"/>
</dbReference>
<reference evidence="9" key="1">
    <citation type="submission" date="2020-09" db="EMBL/GenBank/DDBJ databases">
        <title>Comparative genome analyses of four rice-infecting Rhizoctonia solani isolates reveal extensive enrichment of homogalacturonan modification genes.</title>
        <authorList>
            <person name="Lee D.-Y."/>
            <person name="Jeon J."/>
            <person name="Kim K.-T."/>
            <person name="Cheong K."/>
            <person name="Song H."/>
            <person name="Choi G."/>
            <person name="Ko J."/>
            <person name="Opiyo S.O."/>
            <person name="Zuo S."/>
            <person name="Madhav S."/>
            <person name="Lee Y.-H."/>
            <person name="Wang G.-L."/>
        </authorList>
    </citation>
    <scope>NUCLEOTIDE SEQUENCE</scope>
    <source>
        <strain evidence="9">AG1-IA WGL</strain>
    </source>
</reference>
<dbReference type="GO" id="GO:0000179">
    <property type="term" value="F:rRNA (adenine-N6,N6-)-dimethyltransferase activity"/>
    <property type="evidence" value="ECO:0007669"/>
    <property type="project" value="TreeGrafter"/>
</dbReference>
<dbReference type="OrthoDB" id="16079at2759"/>
<proteinExistence type="inferred from homology"/>
<dbReference type="GO" id="GO:0003723">
    <property type="term" value="F:RNA binding"/>
    <property type="evidence" value="ECO:0007669"/>
    <property type="project" value="UniProtKB-KW"/>
</dbReference>
<dbReference type="GO" id="GO:0005759">
    <property type="term" value="C:mitochondrial matrix"/>
    <property type="evidence" value="ECO:0007669"/>
    <property type="project" value="TreeGrafter"/>
</dbReference>
<evidence type="ECO:0000313" key="10">
    <source>
        <dbReference type="Proteomes" id="UP000602905"/>
    </source>
</evidence>
<dbReference type="GO" id="GO:0034246">
    <property type="term" value="F:mitochondrial transcription factor activity"/>
    <property type="evidence" value="ECO:0007669"/>
    <property type="project" value="TreeGrafter"/>
</dbReference>
<gene>
    <name evidence="9" type="ORF">RHS03_04817</name>
</gene>
<dbReference type="Gene3D" id="3.40.50.150">
    <property type="entry name" value="Vaccinia Virus protein VP39"/>
    <property type="match status" value="1"/>
</dbReference>
<evidence type="ECO:0000256" key="3">
    <source>
        <dbReference type="ARBA" id="ARBA00022679"/>
    </source>
</evidence>
<keyword evidence="3 7" id="KW-0808">Transferase</keyword>
<comment type="caution">
    <text evidence="9">The sequence shown here is derived from an EMBL/GenBank/DDBJ whole genome shotgun (WGS) entry which is preliminary data.</text>
</comment>
<dbReference type="InterPro" id="IPR001737">
    <property type="entry name" value="KsgA/Erm"/>
</dbReference>
<dbReference type="Proteomes" id="UP000602905">
    <property type="component" value="Unassembled WGS sequence"/>
</dbReference>
<dbReference type="EMBL" id="JACYCD010000051">
    <property type="protein sequence ID" value="KAF8706875.1"/>
    <property type="molecule type" value="Genomic_DNA"/>
</dbReference>
<dbReference type="GO" id="GO:0006391">
    <property type="term" value="P:transcription initiation at mitochondrial promoter"/>
    <property type="evidence" value="ECO:0007669"/>
    <property type="project" value="TreeGrafter"/>
</dbReference>
<keyword evidence="4 7" id="KW-0949">S-adenosyl-L-methionine</keyword>
<dbReference type="AlphaFoldDB" id="A0A8H7LS83"/>
<dbReference type="Pfam" id="PF00398">
    <property type="entry name" value="RrnaAD"/>
    <property type="match status" value="1"/>
</dbReference>
<dbReference type="PANTHER" id="PTHR11727:SF17">
    <property type="entry name" value="DIMETHYLADENOSINE TRANSFERASE 1, MITOCHONDRIAL"/>
    <property type="match status" value="1"/>
</dbReference>
<evidence type="ECO:0000256" key="6">
    <source>
        <dbReference type="ARBA" id="ARBA00024915"/>
    </source>
</evidence>
<dbReference type="EC" id="2.1.1.-" evidence="7"/>
<dbReference type="Gene3D" id="1.10.8.100">
    <property type="entry name" value="Ribosomal RNA adenine dimethylase-like, domain 2"/>
    <property type="match status" value="2"/>
</dbReference>
<evidence type="ECO:0000256" key="5">
    <source>
        <dbReference type="ARBA" id="ARBA00022884"/>
    </source>
</evidence>
<evidence type="ECO:0000256" key="1">
    <source>
        <dbReference type="ARBA" id="ARBA00004173"/>
    </source>
</evidence>
<keyword evidence="2 7" id="KW-0489">Methyltransferase</keyword>
<evidence type="ECO:0000313" key="9">
    <source>
        <dbReference type="EMBL" id="KAF8706875.1"/>
    </source>
</evidence>
<evidence type="ECO:0000256" key="8">
    <source>
        <dbReference type="SAM" id="MobiDB-lite"/>
    </source>
</evidence>
<feature type="non-terminal residue" evidence="9">
    <location>
        <position position="1"/>
    </location>
</feature>
<dbReference type="InterPro" id="IPR023165">
    <property type="entry name" value="rRNA_Ade_diMease-like_C"/>
</dbReference>
<evidence type="ECO:0000256" key="2">
    <source>
        <dbReference type="ARBA" id="ARBA00022603"/>
    </source>
</evidence>